<evidence type="ECO:0000313" key="1">
    <source>
        <dbReference type="EMBL" id="KAF2879636.1"/>
    </source>
</evidence>
<dbReference type="InterPro" id="IPR036397">
    <property type="entry name" value="RNaseH_sf"/>
</dbReference>
<dbReference type="AlphaFoldDB" id="A0A8K0C6J7"/>
<evidence type="ECO:0000313" key="2">
    <source>
        <dbReference type="Proteomes" id="UP000801492"/>
    </source>
</evidence>
<dbReference type="OrthoDB" id="7489856at2759"/>
<organism evidence="1 2">
    <name type="scientific">Ignelater luminosus</name>
    <name type="common">Cucubano</name>
    <name type="synonym">Pyrophorus luminosus</name>
    <dbReference type="NCBI Taxonomy" id="2038154"/>
    <lineage>
        <taxon>Eukaryota</taxon>
        <taxon>Metazoa</taxon>
        <taxon>Ecdysozoa</taxon>
        <taxon>Arthropoda</taxon>
        <taxon>Hexapoda</taxon>
        <taxon>Insecta</taxon>
        <taxon>Pterygota</taxon>
        <taxon>Neoptera</taxon>
        <taxon>Endopterygota</taxon>
        <taxon>Coleoptera</taxon>
        <taxon>Polyphaga</taxon>
        <taxon>Elateriformia</taxon>
        <taxon>Elateroidea</taxon>
        <taxon>Elateridae</taxon>
        <taxon>Agrypninae</taxon>
        <taxon>Pyrophorini</taxon>
        <taxon>Ignelater</taxon>
    </lineage>
</organism>
<dbReference type="EMBL" id="VTPC01091111">
    <property type="protein sequence ID" value="KAF2879636.1"/>
    <property type="molecule type" value="Genomic_DNA"/>
</dbReference>
<name>A0A8K0C6J7_IGNLU</name>
<comment type="caution">
    <text evidence="1">The sequence shown here is derived from an EMBL/GenBank/DDBJ whole genome shotgun (WGS) entry which is preliminary data.</text>
</comment>
<dbReference type="Gene3D" id="3.30.420.10">
    <property type="entry name" value="Ribonuclease H-like superfamily/Ribonuclease H"/>
    <property type="match status" value="1"/>
</dbReference>
<protein>
    <submittedName>
        <fullName evidence="1">Uncharacterized protein</fullName>
    </submittedName>
</protein>
<feature type="non-terminal residue" evidence="1">
    <location>
        <position position="1"/>
    </location>
</feature>
<gene>
    <name evidence="1" type="ORF">ILUMI_26534</name>
</gene>
<dbReference type="Proteomes" id="UP000801492">
    <property type="component" value="Unassembled WGS sequence"/>
</dbReference>
<feature type="non-terminal residue" evidence="1">
    <location>
        <position position="68"/>
    </location>
</feature>
<proteinExistence type="predicted"/>
<accession>A0A8K0C6J7</accession>
<keyword evidence="2" id="KW-1185">Reference proteome</keyword>
<reference evidence="1" key="1">
    <citation type="submission" date="2019-08" db="EMBL/GenBank/DDBJ databases">
        <title>The genome of the North American firefly Photinus pyralis.</title>
        <authorList>
            <consortium name="Photinus pyralis genome working group"/>
            <person name="Fallon T.R."/>
            <person name="Sander Lower S.E."/>
            <person name="Weng J.-K."/>
        </authorList>
    </citation>
    <scope>NUCLEOTIDE SEQUENCE</scope>
    <source>
        <strain evidence="1">TRF0915ILg1</strain>
        <tissue evidence="1">Whole body</tissue>
    </source>
</reference>
<sequence length="68" mass="8181">EKLGLPELSRQHKLNRQSWYLDHQPWTIKDWQNALFPDETRIALKSDDRRIQVLRGQSRQARLQTARS</sequence>
<dbReference type="GO" id="GO:0003676">
    <property type="term" value="F:nucleic acid binding"/>
    <property type="evidence" value="ECO:0007669"/>
    <property type="project" value="InterPro"/>
</dbReference>